<feature type="region of interest" description="Disordered" evidence="5">
    <location>
        <begin position="1"/>
        <end position="60"/>
    </location>
</feature>
<feature type="domain" description="Peptidase M20 dimerisation" evidence="6">
    <location>
        <begin position="289"/>
        <end position="438"/>
    </location>
</feature>
<dbReference type="Pfam" id="PF07687">
    <property type="entry name" value="M20_dimer"/>
    <property type="match status" value="1"/>
</dbReference>
<dbReference type="PANTHER" id="PTHR43270:SF4">
    <property type="entry name" value="CARNOSINE DIPEPTIDASE 2, ISOFORM A"/>
    <property type="match status" value="1"/>
</dbReference>
<keyword evidence="2" id="KW-0645">Protease</keyword>
<comment type="similarity">
    <text evidence="1">Belongs to the peptidase M20A family.</text>
</comment>
<evidence type="ECO:0000256" key="3">
    <source>
        <dbReference type="ARBA" id="ARBA00022723"/>
    </source>
</evidence>
<proteinExistence type="inferred from homology"/>
<sequence>MSRLKEAESFEKNEFDEDEDDEVIGGPTVHTLDGQVLDEKPALAPPPPQENEQVEQSTEETAPVFKRVADENIILDPEQRPESLVKIFKYIDDNENRFVQNLREAVGIQSISSWPTARIECYRMVQFAADRLKDLGFELELRKVGSKPLKGADEVALPPVILGTRGNDPKKKTVLIYGHLDVQPAERSDGWYCEPFYLTEEGNCLYGRGSSDDKGPVMGWFHAIEAYVKNSIRLPVNLKILLESMEECGSDGLDKLLLQQKDAFLTNVDVVVMSDNFWLGKTKPCLTYGLRGLCYFFCEVECGTKDLHSGVYGGTVYEAMPDLIWLMSQLSAADGTILIPGILDKVCPMLPEEEELYKNIDFDLEEYQQDAGFRALRFPGNKTATLMNRWRFPSLTIHGIQGAFDRPGARVVIPRKVIGKFSIRLVPNQDPESIEQLIYMADEGLKPWCANPFHPSFKAARQAIGWTYSQIPDMIREGGSVDKLMSFQESTGKNIVLLPMGASDDRAHAPNEKINKTNYIQGTKVFAAFLQEIGKLEKADL</sequence>
<dbReference type="OMA" id="WFHAIEA"/>
<dbReference type="Gene3D" id="3.30.70.360">
    <property type="match status" value="1"/>
</dbReference>
<evidence type="ECO:0000313" key="8">
    <source>
        <dbReference type="Proteomes" id="UP000198287"/>
    </source>
</evidence>
<evidence type="ECO:0000313" key="7">
    <source>
        <dbReference type="EMBL" id="OXA59701.1"/>
    </source>
</evidence>
<dbReference type="STRING" id="158441.A0A226ESD4"/>
<dbReference type="InterPro" id="IPR001261">
    <property type="entry name" value="ArgE/DapE_CS"/>
</dbReference>
<keyword evidence="4" id="KW-0378">Hydrolase</keyword>
<evidence type="ECO:0000256" key="2">
    <source>
        <dbReference type="ARBA" id="ARBA00022670"/>
    </source>
</evidence>
<gene>
    <name evidence="7" type="ORF">Fcan01_05588</name>
</gene>
<evidence type="ECO:0000256" key="4">
    <source>
        <dbReference type="ARBA" id="ARBA00022801"/>
    </source>
</evidence>
<reference evidence="7 8" key="1">
    <citation type="submission" date="2015-12" db="EMBL/GenBank/DDBJ databases">
        <title>The genome of Folsomia candida.</title>
        <authorList>
            <person name="Faddeeva A."/>
            <person name="Derks M.F."/>
            <person name="Anvar Y."/>
            <person name="Smit S."/>
            <person name="Van Straalen N."/>
            <person name="Roelofs D."/>
        </authorList>
    </citation>
    <scope>NUCLEOTIDE SEQUENCE [LARGE SCALE GENOMIC DNA]</scope>
    <source>
        <strain evidence="7 8">VU population</strain>
        <tissue evidence="7">Whole body</tissue>
    </source>
</reference>
<name>A0A226ESD4_FOLCA</name>
<keyword evidence="8" id="KW-1185">Reference proteome</keyword>
<organism evidence="7 8">
    <name type="scientific">Folsomia candida</name>
    <name type="common">Springtail</name>
    <dbReference type="NCBI Taxonomy" id="158441"/>
    <lineage>
        <taxon>Eukaryota</taxon>
        <taxon>Metazoa</taxon>
        <taxon>Ecdysozoa</taxon>
        <taxon>Arthropoda</taxon>
        <taxon>Hexapoda</taxon>
        <taxon>Collembola</taxon>
        <taxon>Entomobryomorpha</taxon>
        <taxon>Isotomoidea</taxon>
        <taxon>Isotomidae</taxon>
        <taxon>Proisotominae</taxon>
        <taxon>Folsomia</taxon>
    </lineage>
</organism>
<dbReference type="OrthoDB" id="7832001at2759"/>
<dbReference type="GO" id="GO:0008233">
    <property type="term" value="F:peptidase activity"/>
    <property type="evidence" value="ECO:0007669"/>
    <property type="project" value="UniProtKB-KW"/>
</dbReference>
<dbReference type="Gene3D" id="3.40.630.10">
    <property type="entry name" value="Zn peptidases"/>
    <property type="match status" value="1"/>
</dbReference>
<evidence type="ECO:0000259" key="6">
    <source>
        <dbReference type="Pfam" id="PF07687"/>
    </source>
</evidence>
<evidence type="ECO:0000256" key="1">
    <source>
        <dbReference type="ARBA" id="ARBA00006247"/>
    </source>
</evidence>
<dbReference type="CDD" id="cd05676">
    <property type="entry name" value="M20_dipept_like_CNDP"/>
    <property type="match status" value="1"/>
</dbReference>
<dbReference type="SUPFAM" id="SSF53187">
    <property type="entry name" value="Zn-dependent exopeptidases"/>
    <property type="match status" value="1"/>
</dbReference>
<dbReference type="InterPro" id="IPR051458">
    <property type="entry name" value="Cyt/Met_Dipeptidase"/>
</dbReference>
<dbReference type="PROSITE" id="PS00759">
    <property type="entry name" value="ARGE_DAPE_CPG2_2"/>
    <property type="match status" value="1"/>
</dbReference>
<evidence type="ECO:0000256" key="5">
    <source>
        <dbReference type="SAM" id="MobiDB-lite"/>
    </source>
</evidence>
<comment type="caution">
    <text evidence="7">The sequence shown here is derived from an EMBL/GenBank/DDBJ whole genome shotgun (WGS) entry which is preliminary data.</text>
</comment>
<dbReference type="GO" id="GO:0046872">
    <property type="term" value="F:metal ion binding"/>
    <property type="evidence" value="ECO:0007669"/>
    <property type="project" value="UniProtKB-KW"/>
</dbReference>
<feature type="compositionally biased region" description="Acidic residues" evidence="5">
    <location>
        <begin position="14"/>
        <end position="23"/>
    </location>
</feature>
<feature type="compositionally biased region" description="Basic and acidic residues" evidence="5">
    <location>
        <begin position="1"/>
        <end position="13"/>
    </location>
</feature>
<dbReference type="AlphaFoldDB" id="A0A226ESD4"/>
<dbReference type="PANTHER" id="PTHR43270">
    <property type="entry name" value="BETA-ALA-HIS DIPEPTIDASE"/>
    <property type="match status" value="1"/>
</dbReference>
<accession>A0A226ESD4</accession>
<dbReference type="Pfam" id="PF01546">
    <property type="entry name" value="Peptidase_M20"/>
    <property type="match status" value="1"/>
</dbReference>
<dbReference type="Proteomes" id="UP000198287">
    <property type="component" value="Unassembled WGS sequence"/>
</dbReference>
<dbReference type="EMBL" id="LNIX01000002">
    <property type="protein sequence ID" value="OXA59701.1"/>
    <property type="molecule type" value="Genomic_DNA"/>
</dbReference>
<protein>
    <submittedName>
        <fullName evidence="7">Cytosolic non-specific dipeptidase</fullName>
    </submittedName>
</protein>
<dbReference type="GO" id="GO:0006508">
    <property type="term" value="P:proteolysis"/>
    <property type="evidence" value="ECO:0007669"/>
    <property type="project" value="UniProtKB-KW"/>
</dbReference>
<dbReference type="InterPro" id="IPR002933">
    <property type="entry name" value="Peptidase_M20"/>
</dbReference>
<keyword evidence="3" id="KW-0479">Metal-binding</keyword>
<dbReference type="InterPro" id="IPR011650">
    <property type="entry name" value="Peptidase_M20_dimer"/>
</dbReference>